<organism evidence="1 2">
    <name type="scientific">Heliocybe sulcata</name>
    <dbReference type="NCBI Taxonomy" id="5364"/>
    <lineage>
        <taxon>Eukaryota</taxon>
        <taxon>Fungi</taxon>
        <taxon>Dikarya</taxon>
        <taxon>Basidiomycota</taxon>
        <taxon>Agaricomycotina</taxon>
        <taxon>Agaricomycetes</taxon>
        <taxon>Gloeophyllales</taxon>
        <taxon>Gloeophyllaceae</taxon>
        <taxon>Heliocybe</taxon>
    </lineage>
</organism>
<keyword evidence="2" id="KW-1185">Reference proteome</keyword>
<dbReference type="OrthoDB" id="2750929at2759"/>
<gene>
    <name evidence="1" type="ORF">OE88DRAFT_1310926</name>
</gene>
<protein>
    <submittedName>
        <fullName evidence="1">Uncharacterized protein</fullName>
    </submittedName>
</protein>
<name>A0A5C3N8V7_9AGAM</name>
<dbReference type="AlphaFoldDB" id="A0A5C3N8V7"/>
<accession>A0A5C3N8V7</accession>
<dbReference type="Proteomes" id="UP000305948">
    <property type="component" value="Unassembled WGS sequence"/>
</dbReference>
<proteinExistence type="predicted"/>
<evidence type="ECO:0000313" key="1">
    <source>
        <dbReference type="EMBL" id="TFK52866.1"/>
    </source>
</evidence>
<reference evidence="1 2" key="1">
    <citation type="journal article" date="2019" name="Nat. Ecol. Evol.">
        <title>Megaphylogeny resolves global patterns of mushroom evolution.</title>
        <authorList>
            <person name="Varga T."/>
            <person name="Krizsan K."/>
            <person name="Foldi C."/>
            <person name="Dima B."/>
            <person name="Sanchez-Garcia M."/>
            <person name="Sanchez-Ramirez S."/>
            <person name="Szollosi G.J."/>
            <person name="Szarkandi J.G."/>
            <person name="Papp V."/>
            <person name="Albert L."/>
            <person name="Andreopoulos W."/>
            <person name="Angelini C."/>
            <person name="Antonin V."/>
            <person name="Barry K.W."/>
            <person name="Bougher N.L."/>
            <person name="Buchanan P."/>
            <person name="Buyck B."/>
            <person name="Bense V."/>
            <person name="Catcheside P."/>
            <person name="Chovatia M."/>
            <person name="Cooper J."/>
            <person name="Damon W."/>
            <person name="Desjardin D."/>
            <person name="Finy P."/>
            <person name="Geml J."/>
            <person name="Haridas S."/>
            <person name="Hughes K."/>
            <person name="Justo A."/>
            <person name="Karasinski D."/>
            <person name="Kautmanova I."/>
            <person name="Kiss B."/>
            <person name="Kocsube S."/>
            <person name="Kotiranta H."/>
            <person name="LaButti K.M."/>
            <person name="Lechner B.E."/>
            <person name="Liimatainen K."/>
            <person name="Lipzen A."/>
            <person name="Lukacs Z."/>
            <person name="Mihaltcheva S."/>
            <person name="Morgado L.N."/>
            <person name="Niskanen T."/>
            <person name="Noordeloos M.E."/>
            <person name="Ohm R.A."/>
            <person name="Ortiz-Santana B."/>
            <person name="Ovrebo C."/>
            <person name="Racz N."/>
            <person name="Riley R."/>
            <person name="Savchenko A."/>
            <person name="Shiryaev A."/>
            <person name="Soop K."/>
            <person name="Spirin V."/>
            <person name="Szebenyi C."/>
            <person name="Tomsovsky M."/>
            <person name="Tulloss R.E."/>
            <person name="Uehling J."/>
            <person name="Grigoriev I.V."/>
            <person name="Vagvolgyi C."/>
            <person name="Papp T."/>
            <person name="Martin F.M."/>
            <person name="Miettinen O."/>
            <person name="Hibbett D.S."/>
            <person name="Nagy L.G."/>
        </authorList>
    </citation>
    <scope>NUCLEOTIDE SEQUENCE [LARGE SCALE GENOMIC DNA]</scope>
    <source>
        <strain evidence="1 2">OMC1185</strain>
    </source>
</reference>
<sequence>MLFERYYLARHLRGPNERKVAPTVSMRNETMAMAYLPRLGLFHLLGTEYSIRHYTLAAGSSFQALPYERGQLCSNLEKSCSRAVIISSPHMLARSLTAMIRCRRAYHPLFLASYVGRNGASSLVPSRVQPVLTRCFSKVNVWRNQDQRSGQEASSSKATRWKQFRLRTLRAENLSSRDFTNLSGRTCVSGLTYHQKSQILPFPASSAGFFYWHREPGAPALAGQLRFRVTRSSDPADFRTGEDLRLPNGLTTWNVSAFALARYSRYQAINTLALSEGLVQKALPRIREPGRQCAIRKDSTAIWRFYETFVCSLHAKEVNLWVLGNSKAQRTRLQSLFLPPGLPCQTVYTGNVELQFEPSRLPEHKGTRTVVLRIVKVYGLSRREDYIGTPGPEPREGELVTRRVRGRADRIRVPWSLDIDKAGAHRAKMKAAFEILYENEEHRSR</sequence>
<evidence type="ECO:0000313" key="2">
    <source>
        <dbReference type="Proteomes" id="UP000305948"/>
    </source>
</evidence>
<dbReference type="EMBL" id="ML213508">
    <property type="protein sequence ID" value="TFK52866.1"/>
    <property type="molecule type" value="Genomic_DNA"/>
</dbReference>